<reference evidence="12" key="1">
    <citation type="journal article" date="2019" name="Int. J. Syst. Evol. Microbiol.">
        <title>The Global Catalogue of Microorganisms (GCM) 10K type strain sequencing project: providing services to taxonomists for standard genome sequencing and annotation.</title>
        <authorList>
            <consortium name="The Broad Institute Genomics Platform"/>
            <consortium name="The Broad Institute Genome Sequencing Center for Infectious Disease"/>
            <person name="Wu L."/>
            <person name="Ma J."/>
        </authorList>
    </citation>
    <scope>NUCLEOTIDE SEQUENCE [LARGE SCALE GENOMIC DNA]</scope>
    <source>
        <strain evidence="12">KCTC 52168</strain>
    </source>
</reference>
<evidence type="ECO:0000256" key="6">
    <source>
        <dbReference type="ARBA" id="ARBA00022692"/>
    </source>
</evidence>
<evidence type="ECO:0000256" key="2">
    <source>
        <dbReference type="ARBA" id="ARBA00010637"/>
    </source>
</evidence>
<comment type="similarity">
    <text evidence="2">Belongs to the GSP M family.</text>
</comment>
<keyword evidence="8 10" id="KW-1133">Transmembrane helix</keyword>
<keyword evidence="7" id="KW-0653">Protein transport</keyword>
<evidence type="ECO:0000256" key="8">
    <source>
        <dbReference type="ARBA" id="ARBA00022989"/>
    </source>
</evidence>
<dbReference type="Pfam" id="PF04612">
    <property type="entry name" value="T2SSM"/>
    <property type="match status" value="1"/>
</dbReference>
<dbReference type="InterPro" id="IPR007690">
    <property type="entry name" value="T2SS_GspM"/>
</dbReference>
<accession>A0ABV7H7H5</accession>
<organism evidence="11 12">
    <name type="scientific">Piscinibacterium candidicorallinum</name>
    <dbReference type="NCBI Taxonomy" id="1793872"/>
    <lineage>
        <taxon>Bacteria</taxon>
        <taxon>Pseudomonadati</taxon>
        <taxon>Pseudomonadota</taxon>
        <taxon>Betaproteobacteria</taxon>
        <taxon>Burkholderiales</taxon>
        <taxon>Piscinibacterium</taxon>
    </lineage>
</organism>
<evidence type="ECO:0000256" key="1">
    <source>
        <dbReference type="ARBA" id="ARBA00004377"/>
    </source>
</evidence>
<evidence type="ECO:0000256" key="7">
    <source>
        <dbReference type="ARBA" id="ARBA00022927"/>
    </source>
</evidence>
<keyword evidence="5" id="KW-0997">Cell inner membrane</keyword>
<comment type="subcellular location">
    <subcellularLocation>
        <location evidence="1">Cell inner membrane</location>
        <topology evidence="1">Single-pass membrane protein</topology>
    </subcellularLocation>
</comment>
<evidence type="ECO:0000256" key="9">
    <source>
        <dbReference type="ARBA" id="ARBA00023136"/>
    </source>
</evidence>
<protein>
    <submittedName>
        <fullName evidence="11">Type II secretion system protein GspM</fullName>
    </submittedName>
</protein>
<dbReference type="Proteomes" id="UP001595556">
    <property type="component" value="Unassembled WGS sequence"/>
</dbReference>
<evidence type="ECO:0000313" key="11">
    <source>
        <dbReference type="EMBL" id="MFC3148405.1"/>
    </source>
</evidence>
<dbReference type="Gene3D" id="3.30.1360.100">
    <property type="entry name" value="General secretion pathway protein M, EpsM"/>
    <property type="match status" value="1"/>
</dbReference>
<comment type="caution">
    <text evidence="11">The sequence shown here is derived from an EMBL/GenBank/DDBJ whole genome shotgun (WGS) entry which is preliminary data.</text>
</comment>
<dbReference type="SUPFAM" id="SSF103054">
    <property type="entry name" value="General secretion pathway protein M, EpsM"/>
    <property type="match status" value="1"/>
</dbReference>
<evidence type="ECO:0000256" key="10">
    <source>
        <dbReference type="SAM" id="Phobius"/>
    </source>
</evidence>
<keyword evidence="4" id="KW-1003">Cell membrane</keyword>
<evidence type="ECO:0000313" key="12">
    <source>
        <dbReference type="Proteomes" id="UP001595556"/>
    </source>
</evidence>
<sequence length="157" mass="16832">MSSTLAMQRFGGLSQRWAAMTGRERTLVSGGAVFVVLALIVGLWVVPMLRDIQRIQRDLPRLHQQKAEVERLAAASAGRGQVSVANADGLRQLAEGLGVKVAASGTGPFTVEFDKISFNGLTQFIAQARRNHGLTVRQAELNRQAAGVVSGRVVLAQ</sequence>
<dbReference type="RefSeq" id="WP_377304354.1">
    <property type="nucleotide sequence ID" value="NZ_CP180191.1"/>
</dbReference>
<evidence type="ECO:0000256" key="3">
    <source>
        <dbReference type="ARBA" id="ARBA00022448"/>
    </source>
</evidence>
<dbReference type="InterPro" id="IPR023229">
    <property type="entry name" value="T2SS_M_periplasmic_sf"/>
</dbReference>
<dbReference type="EMBL" id="JBHRTI010000007">
    <property type="protein sequence ID" value="MFC3148405.1"/>
    <property type="molecule type" value="Genomic_DNA"/>
</dbReference>
<name>A0ABV7H7H5_9BURK</name>
<evidence type="ECO:0000256" key="5">
    <source>
        <dbReference type="ARBA" id="ARBA00022519"/>
    </source>
</evidence>
<feature type="transmembrane region" description="Helical" evidence="10">
    <location>
        <begin position="27"/>
        <end position="49"/>
    </location>
</feature>
<keyword evidence="9 10" id="KW-0472">Membrane</keyword>
<keyword evidence="3" id="KW-0813">Transport</keyword>
<keyword evidence="12" id="KW-1185">Reference proteome</keyword>
<gene>
    <name evidence="11" type="primary">gspM</name>
    <name evidence="11" type="ORF">ACFOEN_12310</name>
</gene>
<evidence type="ECO:0000256" key="4">
    <source>
        <dbReference type="ARBA" id="ARBA00022475"/>
    </source>
</evidence>
<proteinExistence type="inferred from homology"/>
<keyword evidence="6 10" id="KW-0812">Transmembrane</keyword>